<evidence type="ECO:0000256" key="1">
    <source>
        <dbReference type="SAM" id="MobiDB-lite"/>
    </source>
</evidence>
<dbReference type="EMBL" id="JAQIZZ010000007">
    <property type="protein sequence ID" value="KAJ5532246.1"/>
    <property type="molecule type" value="Genomic_DNA"/>
</dbReference>
<organism evidence="2 3">
    <name type="scientific">Penicillium frequentans</name>
    <dbReference type="NCBI Taxonomy" id="3151616"/>
    <lineage>
        <taxon>Eukaryota</taxon>
        <taxon>Fungi</taxon>
        <taxon>Dikarya</taxon>
        <taxon>Ascomycota</taxon>
        <taxon>Pezizomycotina</taxon>
        <taxon>Eurotiomycetes</taxon>
        <taxon>Eurotiomycetidae</taxon>
        <taxon>Eurotiales</taxon>
        <taxon>Aspergillaceae</taxon>
        <taxon>Penicillium</taxon>
    </lineage>
</organism>
<accession>A0AAD6CRB4</accession>
<feature type="region of interest" description="Disordered" evidence="1">
    <location>
        <begin position="38"/>
        <end position="57"/>
    </location>
</feature>
<proteinExistence type="predicted"/>
<reference evidence="2 3" key="1">
    <citation type="journal article" date="2023" name="IMA Fungus">
        <title>Comparative genomic study of the Penicillium genus elucidates a diverse pangenome and 15 lateral gene transfer events.</title>
        <authorList>
            <person name="Petersen C."/>
            <person name="Sorensen T."/>
            <person name="Nielsen M.R."/>
            <person name="Sondergaard T.E."/>
            <person name="Sorensen J.L."/>
            <person name="Fitzpatrick D.A."/>
            <person name="Frisvad J.C."/>
            <person name="Nielsen K.L."/>
        </authorList>
    </citation>
    <scope>NUCLEOTIDE SEQUENCE [LARGE SCALE GENOMIC DNA]</scope>
    <source>
        <strain evidence="2 3">IBT 35679</strain>
    </source>
</reference>
<keyword evidence="3" id="KW-1185">Reference proteome</keyword>
<name>A0AAD6CRB4_9EURO</name>
<protein>
    <submittedName>
        <fullName evidence="2">Uncharacterized protein</fullName>
    </submittedName>
</protein>
<evidence type="ECO:0000313" key="2">
    <source>
        <dbReference type="EMBL" id="KAJ5532246.1"/>
    </source>
</evidence>
<comment type="caution">
    <text evidence="2">The sequence shown here is derived from an EMBL/GenBank/DDBJ whole genome shotgun (WGS) entry which is preliminary data.</text>
</comment>
<sequence length="706" mass="76865">MSSSAAFSAVATSRPGIARPALSQLASSHTTHSRSICCAARNTHGPRNKSERTWSFDKSHREPLVSTRSGFSGISAGRKMSFWESEREQMLERMSHLKTQFSERPFGAIFGYQVDFFKRMDELHQSRPGSLWSFIDIEHPMAKSNVHPKAHLQDFNFAQSPEISRDNLRYDPICGRMVPKEPQPAVYCAPGSELEANFVGNSSLADKHQFQPGPAPKEVTPKEPFGSQTVDCPPGSELHALFTSIPTSYQNARTKTGDYQESAHKPNINIDCPPGNELEALFTSEFDHSGQTQAEIFKPSRHMKKLSVDAGLKSGESVECAPGCELEALFTSNPTIGMDQAYPLKDHETYPLEPTNTLVDCLPGNELEAKFTSNRSFGTAGDNAEAIVDCPPGSELDAKLIAEPISTAEDGQFQPSLVADDLHTQQANITQDCQSGNELEAMFISKAAGGSPALTEDLSSLQASDIRARYASLDADIKSQSCSSNNIELSGTDDRIGDYIQQAKNSSISDTKEPPAAVYRILTYDSSSSQVTTAESDLFFGVNESCPLLKVLSRLQNPGKFVPYFEQMQRDGYEIVTGGGDILVFRKADNVTSQAPIKHDPVPQANTAQFLRHDSDPTGASASSSSPSFTNQPPLTPGSSSVEEPVSSHPESISHKIFRRVILTSTATAASCYAIGVVVEYFRTGGTDGFGIDGFTAFESERRHRD</sequence>
<feature type="compositionally biased region" description="Basic and acidic residues" evidence="1">
    <location>
        <begin position="48"/>
        <end position="57"/>
    </location>
</feature>
<feature type="compositionally biased region" description="Low complexity" evidence="1">
    <location>
        <begin position="617"/>
        <end position="628"/>
    </location>
</feature>
<feature type="compositionally biased region" description="Low complexity" evidence="1">
    <location>
        <begin position="639"/>
        <end position="650"/>
    </location>
</feature>
<evidence type="ECO:0000313" key="3">
    <source>
        <dbReference type="Proteomes" id="UP001220324"/>
    </source>
</evidence>
<gene>
    <name evidence="2" type="ORF">N7494_008798</name>
</gene>
<dbReference type="Proteomes" id="UP001220324">
    <property type="component" value="Unassembled WGS sequence"/>
</dbReference>
<feature type="region of interest" description="Disordered" evidence="1">
    <location>
        <begin position="612"/>
        <end position="650"/>
    </location>
</feature>
<dbReference type="AlphaFoldDB" id="A0AAD6CRB4"/>